<dbReference type="PANTHER" id="PTHR11005">
    <property type="entry name" value="LYSOSOMAL ACID LIPASE-RELATED"/>
    <property type="match status" value="1"/>
</dbReference>
<protein>
    <recommendedName>
        <fullName evidence="7">Lipase</fullName>
    </recommendedName>
</protein>
<dbReference type="InterPro" id="IPR029058">
    <property type="entry name" value="AB_hydrolase_fold"/>
</dbReference>
<reference evidence="12" key="1">
    <citation type="submission" date="2011-05" db="EMBL/GenBank/DDBJ databases">
        <authorList>
            <person name="Richards S.R."/>
            <person name="Qu J."/>
            <person name="Jiang H."/>
            <person name="Jhangiani S.N."/>
            <person name="Agravi P."/>
            <person name="Goodspeed R."/>
            <person name="Gross S."/>
            <person name="Mandapat C."/>
            <person name="Jackson L."/>
            <person name="Mathew T."/>
            <person name="Pu L."/>
            <person name="Thornton R."/>
            <person name="Saada N."/>
            <person name="Wilczek-Boney K.B."/>
            <person name="Lee S."/>
            <person name="Kovar C."/>
            <person name="Wu Y."/>
            <person name="Scherer S.E."/>
            <person name="Worley K.C."/>
            <person name="Muzny D.M."/>
            <person name="Gibbs R."/>
        </authorList>
    </citation>
    <scope>NUCLEOTIDE SEQUENCE</scope>
    <source>
        <strain evidence="12">Brora</strain>
    </source>
</reference>
<keyword evidence="5" id="KW-0443">Lipid metabolism</keyword>
<dbReference type="STRING" id="126957.T1ILR9"/>
<evidence type="ECO:0000256" key="3">
    <source>
        <dbReference type="ARBA" id="ARBA00022801"/>
    </source>
</evidence>
<dbReference type="eggNOG" id="KOG2624">
    <property type="taxonomic scope" value="Eukaryota"/>
</dbReference>
<name>T1ILR9_STRMM</name>
<dbReference type="Pfam" id="PF04083">
    <property type="entry name" value="Abhydro_lipase"/>
    <property type="match status" value="1"/>
</dbReference>
<feature type="domain" description="Partial AB-hydrolase lipase" evidence="9">
    <location>
        <begin position="36"/>
        <end position="89"/>
    </location>
</feature>
<dbReference type="Proteomes" id="UP000014500">
    <property type="component" value="Unassembled WGS sequence"/>
</dbReference>
<dbReference type="Gene3D" id="3.40.50.1820">
    <property type="entry name" value="alpha/beta hydrolase"/>
    <property type="match status" value="1"/>
</dbReference>
<evidence type="ECO:0000256" key="7">
    <source>
        <dbReference type="PIRNR" id="PIRNR000862"/>
    </source>
</evidence>
<dbReference type="PIRSF" id="PIRSF000862">
    <property type="entry name" value="Steryl_ester_lip"/>
    <property type="match status" value="1"/>
</dbReference>
<dbReference type="AlphaFoldDB" id="T1ILR9"/>
<evidence type="ECO:0000256" key="4">
    <source>
        <dbReference type="ARBA" id="ARBA00022963"/>
    </source>
</evidence>
<sequence length="406" mass="45232">MSDSNLVALAETAAYLIGLPKPIPEIIHEANLEATSLIAMYGYPAENHSITTIDGYILTHHRIPYGKNETVNNKTAIPVLIVHGMNSASLHAFDNGPVSLGLISFVLADNGYDVWLANLRSSSYSSHSTLTRQEQKFWDFSLSDMAVRDLAPLIDYALNKTGFSKISYVGQSMGTSVMFFLLAEKPEYNEKISGYIALGPALIPNYITAIIKILFIPQLLYVVRNQFNVHSLLTVSPLVQRLQLIFCPSDYPIICQIGMFINGGYSPNLPDVARIPVHTTHCSGGMSVKTLLHYGQMIQTQKFRKYDYGNIENLRQYGSAEPPELSIANIKVPTILMYGANDAVTTSLGVEIAKRTLPNVVEAILLQNPMATHSDYMFSKNGKEFLYDEIVVYLKRFLTNYYPLKN</sequence>
<proteinExistence type="inferred from homology"/>
<keyword evidence="12" id="KW-1185">Reference proteome</keyword>
<dbReference type="GO" id="GO:0016788">
    <property type="term" value="F:hydrolase activity, acting on ester bonds"/>
    <property type="evidence" value="ECO:0007669"/>
    <property type="project" value="InterPro"/>
</dbReference>
<evidence type="ECO:0000313" key="12">
    <source>
        <dbReference type="Proteomes" id="UP000014500"/>
    </source>
</evidence>
<accession>T1ILR9</accession>
<keyword evidence="4 7" id="KW-0442">Lipid degradation</keyword>
<dbReference type="GO" id="GO:0016042">
    <property type="term" value="P:lipid catabolic process"/>
    <property type="evidence" value="ECO:0007669"/>
    <property type="project" value="UniProtKB-KW"/>
</dbReference>
<evidence type="ECO:0000256" key="2">
    <source>
        <dbReference type="ARBA" id="ARBA00022729"/>
    </source>
</evidence>
<dbReference type="InterPro" id="IPR006693">
    <property type="entry name" value="AB_hydrolase_lipase"/>
</dbReference>
<dbReference type="EnsemblMetazoa" id="SMAR001907-RA">
    <property type="protein sequence ID" value="SMAR001907-PA"/>
    <property type="gene ID" value="SMAR001907"/>
</dbReference>
<evidence type="ECO:0000256" key="6">
    <source>
        <dbReference type="ARBA" id="ARBA00023180"/>
    </source>
</evidence>
<reference evidence="11" key="2">
    <citation type="submission" date="2015-02" db="UniProtKB">
        <authorList>
            <consortium name="EnsemblMetazoa"/>
        </authorList>
    </citation>
    <scope>IDENTIFICATION</scope>
</reference>
<organism evidence="11 12">
    <name type="scientific">Strigamia maritima</name>
    <name type="common">European centipede</name>
    <name type="synonym">Geophilus maritimus</name>
    <dbReference type="NCBI Taxonomy" id="126957"/>
    <lineage>
        <taxon>Eukaryota</taxon>
        <taxon>Metazoa</taxon>
        <taxon>Ecdysozoa</taxon>
        <taxon>Arthropoda</taxon>
        <taxon>Myriapoda</taxon>
        <taxon>Chilopoda</taxon>
        <taxon>Pleurostigmophora</taxon>
        <taxon>Geophilomorpha</taxon>
        <taxon>Linotaeniidae</taxon>
        <taxon>Strigamia</taxon>
    </lineage>
</organism>
<dbReference type="HOGENOM" id="CLU_010974_0_3_1"/>
<keyword evidence="6" id="KW-0325">Glycoprotein</keyword>
<evidence type="ECO:0000256" key="8">
    <source>
        <dbReference type="PIRSR" id="PIRSR000862-1"/>
    </source>
</evidence>
<dbReference type="SUPFAM" id="SSF53474">
    <property type="entry name" value="alpha/beta-Hydrolases"/>
    <property type="match status" value="1"/>
</dbReference>
<feature type="active site" description="Charge relay system" evidence="8">
    <location>
        <position position="373"/>
    </location>
</feature>
<feature type="active site" description="Charge relay system" evidence="8">
    <location>
        <position position="342"/>
    </location>
</feature>
<comment type="similarity">
    <text evidence="1 7">Belongs to the AB hydrolase superfamily. Lipase family.</text>
</comment>
<dbReference type="PhylomeDB" id="T1ILR9"/>
<dbReference type="Pfam" id="PF12146">
    <property type="entry name" value="Hydrolase_4"/>
    <property type="match status" value="1"/>
</dbReference>
<keyword evidence="2" id="KW-0732">Signal</keyword>
<evidence type="ECO:0000313" key="11">
    <source>
        <dbReference type="EnsemblMetazoa" id="SMAR001907-PA"/>
    </source>
</evidence>
<keyword evidence="3 7" id="KW-0378">Hydrolase</keyword>
<evidence type="ECO:0000256" key="1">
    <source>
        <dbReference type="ARBA" id="ARBA00010701"/>
    </source>
</evidence>
<evidence type="ECO:0000259" key="9">
    <source>
        <dbReference type="Pfam" id="PF04083"/>
    </source>
</evidence>
<dbReference type="FunFam" id="3.40.50.1820:FF:000057">
    <property type="entry name" value="Lipase"/>
    <property type="match status" value="1"/>
</dbReference>
<evidence type="ECO:0000256" key="5">
    <source>
        <dbReference type="ARBA" id="ARBA00023098"/>
    </source>
</evidence>
<evidence type="ECO:0000259" key="10">
    <source>
        <dbReference type="Pfam" id="PF12146"/>
    </source>
</evidence>
<feature type="active site" description="Nucleophile" evidence="8">
    <location>
        <position position="172"/>
    </location>
</feature>
<dbReference type="EMBL" id="JH430884">
    <property type="status" value="NOT_ANNOTATED_CDS"/>
    <property type="molecule type" value="Genomic_DNA"/>
</dbReference>
<dbReference type="InterPro" id="IPR025483">
    <property type="entry name" value="Lipase_euk"/>
</dbReference>
<feature type="domain" description="Serine aminopeptidase S33" evidence="10">
    <location>
        <begin position="105"/>
        <end position="213"/>
    </location>
</feature>
<dbReference type="InterPro" id="IPR022742">
    <property type="entry name" value="Hydrolase_4"/>
</dbReference>
<dbReference type="OMA" id="NRCYDVW"/>